<evidence type="ECO:0000256" key="2">
    <source>
        <dbReference type="ARBA" id="ARBA00012948"/>
    </source>
</evidence>
<accession>A0A6A5ZUM3</accession>
<dbReference type="Proteomes" id="UP000799770">
    <property type="component" value="Unassembled WGS sequence"/>
</dbReference>
<evidence type="ECO:0000313" key="6">
    <source>
        <dbReference type="Proteomes" id="UP000799770"/>
    </source>
</evidence>
<dbReference type="PRINTS" id="PR00081">
    <property type="entry name" value="GDHRDH"/>
</dbReference>
<keyword evidence="6" id="KW-1185">Reference proteome</keyword>
<evidence type="ECO:0000256" key="1">
    <source>
        <dbReference type="ARBA" id="ARBA00006484"/>
    </source>
</evidence>
<dbReference type="OrthoDB" id="5840532at2759"/>
<dbReference type="GO" id="GO:0004316">
    <property type="term" value="F:3-oxoacyl-[acyl-carrier-protein] reductase (NADPH) activity"/>
    <property type="evidence" value="ECO:0007669"/>
    <property type="project" value="UniProtKB-EC"/>
</dbReference>
<dbReference type="PANTHER" id="PTHR42879">
    <property type="entry name" value="3-OXOACYL-(ACYL-CARRIER-PROTEIN) REDUCTASE"/>
    <property type="match status" value="1"/>
</dbReference>
<protein>
    <recommendedName>
        <fullName evidence="2">3-oxoacyl-[acyl-carrier-protein] reductase</fullName>
        <ecNumber evidence="2">1.1.1.100</ecNumber>
    </recommendedName>
</protein>
<evidence type="ECO:0000313" key="5">
    <source>
        <dbReference type="EMBL" id="KAF2123199.1"/>
    </source>
</evidence>
<name>A0A6A5ZUM3_9PLEO</name>
<dbReference type="Pfam" id="PF13561">
    <property type="entry name" value="adh_short_C2"/>
    <property type="match status" value="1"/>
</dbReference>
<dbReference type="PANTHER" id="PTHR42879:SF2">
    <property type="entry name" value="3-OXOACYL-[ACYL-CARRIER-PROTEIN] REDUCTASE FABG"/>
    <property type="match status" value="1"/>
</dbReference>
<dbReference type="InterPro" id="IPR002347">
    <property type="entry name" value="SDR_fam"/>
</dbReference>
<dbReference type="EMBL" id="ML977310">
    <property type="protein sequence ID" value="KAF2123199.1"/>
    <property type="molecule type" value="Genomic_DNA"/>
</dbReference>
<feature type="region of interest" description="Disordered" evidence="4">
    <location>
        <begin position="1"/>
        <end position="20"/>
    </location>
</feature>
<dbReference type="EC" id="1.1.1.100" evidence="2"/>
<comment type="similarity">
    <text evidence="1">Belongs to the short-chain dehydrogenases/reductases (SDR) family.</text>
</comment>
<dbReference type="Gene3D" id="3.40.50.720">
    <property type="entry name" value="NAD(P)-binding Rossmann-like Domain"/>
    <property type="match status" value="1"/>
</dbReference>
<sequence>MQSREPPPFTPPAARTSRHPDSIIGRGVIVNLGSVNSIIANLGNSAYVTANHAIVAASKVAALDLAKDLIRVNVVLPGGTDTPMLASTIKRWPEFRQNLIDRTPLRRLASTDEIANTIVHLCSSAASFITDSTIVIDGGLTARL</sequence>
<evidence type="ECO:0000256" key="3">
    <source>
        <dbReference type="ARBA" id="ARBA00048508"/>
    </source>
</evidence>
<organism evidence="5 6">
    <name type="scientific">Lophiotrema nucula</name>
    <dbReference type="NCBI Taxonomy" id="690887"/>
    <lineage>
        <taxon>Eukaryota</taxon>
        <taxon>Fungi</taxon>
        <taxon>Dikarya</taxon>
        <taxon>Ascomycota</taxon>
        <taxon>Pezizomycotina</taxon>
        <taxon>Dothideomycetes</taxon>
        <taxon>Pleosporomycetidae</taxon>
        <taxon>Pleosporales</taxon>
        <taxon>Lophiotremataceae</taxon>
        <taxon>Lophiotrema</taxon>
    </lineage>
</organism>
<comment type="catalytic activity">
    <reaction evidence="3">
        <text>a (3R)-hydroxyacyl-[ACP] + NADP(+) = a 3-oxoacyl-[ACP] + NADPH + H(+)</text>
        <dbReference type="Rhea" id="RHEA:17397"/>
        <dbReference type="Rhea" id="RHEA-COMP:9916"/>
        <dbReference type="Rhea" id="RHEA-COMP:9945"/>
        <dbReference type="ChEBI" id="CHEBI:15378"/>
        <dbReference type="ChEBI" id="CHEBI:57783"/>
        <dbReference type="ChEBI" id="CHEBI:58349"/>
        <dbReference type="ChEBI" id="CHEBI:78776"/>
        <dbReference type="ChEBI" id="CHEBI:78827"/>
        <dbReference type="EC" id="1.1.1.100"/>
    </reaction>
</comment>
<dbReference type="AlphaFoldDB" id="A0A6A5ZUM3"/>
<dbReference type="InterPro" id="IPR036291">
    <property type="entry name" value="NAD(P)-bd_dom_sf"/>
</dbReference>
<dbReference type="CDD" id="cd05233">
    <property type="entry name" value="SDR_c"/>
    <property type="match status" value="1"/>
</dbReference>
<reference evidence="5" key="1">
    <citation type="journal article" date="2020" name="Stud. Mycol.">
        <title>101 Dothideomycetes genomes: a test case for predicting lifestyles and emergence of pathogens.</title>
        <authorList>
            <person name="Haridas S."/>
            <person name="Albert R."/>
            <person name="Binder M."/>
            <person name="Bloem J."/>
            <person name="Labutti K."/>
            <person name="Salamov A."/>
            <person name="Andreopoulos B."/>
            <person name="Baker S."/>
            <person name="Barry K."/>
            <person name="Bills G."/>
            <person name="Bluhm B."/>
            <person name="Cannon C."/>
            <person name="Castanera R."/>
            <person name="Culley D."/>
            <person name="Daum C."/>
            <person name="Ezra D."/>
            <person name="Gonzalez J."/>
            <person name="Henrissat B."/>
            <person name="Kuo A."/>
            <person name="Liang C."/>
            <person name="Lipzen A."/>
            <person name="Lutzoni F."/>
            <person name="Magnuson J."/>
            <person name="Mondo S."/>
            <person name="Nolan M."/>
            <person name="Ohm R."/>
            <person name="Pangilinan J."/>
            <person name="Park H.-J."/>
            <person name="Ramirez L."/>
            <person name="Alfaro M."/>
            <person name="Sun H."/>
            <person name="Tritt A."/>
            <person name="Yoshinaga Y."/>
            <person name="Zwiers L.-H."/>
            <person name="Turgeon B."/>
            <person name="Goodwin S."/>
            <person name="Spatafora J."/>
            <person name="Crous P."/>
            <person name="Grigoriev I."/>
        </authorList>
    </citation>
    <scope>NUCLEOTIDE SEQUENCE</scope>
    <source>
        <strain evidence="5">CBS 627.86</strain>
    </source>
</reference>
<dbReference type="InterPro" id="IPR050259">
    <property type="entry name" value="SDR"/>
</dbReference>
<proteinExistence type="inferred from homology"/>
<feature type="compositionally biased region" description="Pro residues" evidence="4">
    <location>
        <begin position="1"/>
        <end position="11"/>
    </location>
</feature>
<gene>
    <name evidence="5" type="ORF">BDV96DRAFT_481139</name>
</gene>
<evidence type="ECO:0000256" key="4">
    <source>
        <dbReference type="SAM" id="MobiDB-lite"/>
    </source>
</evidence>
<dbReference type="SUPFAM" id="SSF51735">
    <property type="entry name" value="NAD(P)-binding Rossmann-fold domains"/>
    <property type="match status" value="1"/>
</dbReference>